<dbReference type="STRING" id="1006006.Mcup_0075"/>
<dbReference type="KEGG" id="mcn:Mcup_0075"/>
<organism evidence="2 3">
    <name type="scientific">Metallosphaera cuprina (strain Ar-4)</name>
    <dbReference type="NCBI Taxonomy" id="1006006"/>
    <lineage>
        <taxon>Archaea</taxon>
        <taxon>Thermoproteota</taxon>
        <taxon>Thermoprotei</taxon>
        <taxon>Sulfolobales</taxon>
        <taxon>Sulfolobaceae</taxon>
        <taxon>Metallosphaera</taxon>
    </lineage>
</organism>
<dbReference type="SUPFAM" id="SSF46785">
    <property type="entry name" value="Winged helix' DNA-binding domain"/>
    <property type="match status" value="1"/>
</dbReference>
<dbReference type="InterPro" id="IPR002831">
    <property type="entry name" value="Tscrpt_reg_TrmB_N"/>
</dbReference>
<protein>
    <submittedName>
        <fullName evidence="2">Transcriptional regulator, TrmB</fullName>
    </submittedName>
</protein>
<dbReference type="Gene3D" id="1.10.10.10">
    <property type="entry name" value="Winged helix-like DNA-binding domain superfamily/Winged helix DNA-binding domain"/>
    <property type="match status" value="1"/>
</dbReference>
<accession>F4FXY7</accession>
<dbReference type="PANTHER" id="PTHR34293:SF1">
    <property type="entry name" value="HTH-TYPE TRANSCRIPTIONAL REGULATOR TRMBL2"/>
    <property type="match status" value="1"/>
</dbReference>
<sequence>MSRDLVDDILGRVSKFASILGISRSELKIYSTLLLDGRSNARDLSRKLNISYTKIYSILNKLEDRGWIRKIGKRPVTYEAVSLRDLWSNIKRILELKVNEFEKEFIEPLSSMIDSTSAYTVVVVPPAGLKKTLIDVLNEPSNRYLIAISFSELIDEEVYQLINTKSFNSEVRLILQKGIRLPEKSSIEIRILDNMFGSGVVTSSSVMLVIRSHDNLSSIISNHRYLVDIAQVYFAHLWDQAIPISTNP</sequence>
<dbReference type="Proteomes" id="UP000007812">
    <property type="component" value="Chromosome"/>
</dbReference>
<dbReference type="PANTHER" id="PTHR34293">
    <property type="entry name" value="HTH-TYPE TRANSCRIPTIONAL REGULATOR TRMBL2"/>
    <property type="match status" value="1"/>
</dbReference>
<name>F4FXY7_METCR</name>
<dbReference type="EMBL" id="CP002656">
    <property type="protein sequence ID" value="AEB94185.1"/>
    <property type="molecule type" value="Genomic_DNA"/>
</dbReference>
<dbReference type="InterPro" id="IPR036388">
    <property type="entry name" value="WH-like_DNA-bd_sf"/>
</dbReference>
<dbReference type="OrthoDB" id="30795at2157"/>
<dbReference type="AlphaFoldDB" id="F4FXY7"/>
<gene>
    <name evidence="2" type="ordered locus">Mcup_0075</name>
</gene>
<dbReference type="CDD" id="cd00090">
    <property type="entry name" value="HTH_ARSR"/>
    <property type="match status" value="1"/>
</dbReference>
<evidence type="ECO:0000259" key="1">
    <source>
        <dbReference type="Pfam" id="PF01978"/>
    </source>
</evidence>
<feature type="domain" description="Transcription regulator TrmB N-terminal" evidence="1">
    <location>
        <begin position="19"/>
        <end position="83"/>
    </location>
</feature>
<evidence type="ECO:0000313" key="3">
    <source>
        <dbReference type="Proteomes" id="UP000007812"/>
    </source>
</evidence>
<evidence type="ECO:0000313" key="2">
    <source>
        <dbReference type="EMBL" id="AEB94185.1"/>
    </source>
</evidence>
<dbReference type="InterPro" id="IPR036390">
    <property type="entry name" value="WH_DNA-bd_sf"/>
</dbReference>
<dbReference type="eggNOG" id="arCOG02037">
    <property type="taxonomic scope" value="Archaea"/>
</dbReference>
<dbReference type="PATRIC" id="fig|1006006.8.peg.75"/>
<dbReference type="Pfam" id="PF01978">
    <property type="entry name" value="TrmB"/>
    <property type="match status" value="1"/>
</dbReference>
<reference evidence="2 3" key="1">
    <citation type="journal article" date="2011" name="J. Bacteriol.">
        <title>Complete genome sequence of Metallosphaera cuprina, a metal sulfide-oxidizing archaeon from a hot spring.</title>
        <authorList>
            <person name="Liu L.J."/>
            <person name="You X.Y."/>
            <person name="Zheng H."/>
            <person name="Wang S."/>
            <person name="Jiang C.Y."/>
            <person name="Liu S.J."/>
        </authorList>
    </citation>
    <scope>NUCLEOTIDE SEQUENCE [LARGE SCALE GENOMIC DNA]</scope>
    <source>
        <strain evidence="2 3">Ar-4</strain>
    </source>
</reference>
<dbReference type="GeneID" id="10492271"/>
<proteinExistence type="predicted"/>
<dbReference type="InterPro" id="IPR011991">
    <property type="entry name" value="ArsR-like_HTH"/>
</dbReference>
<keyword evidence="3" id="KW-1185">Reference proteome</keyword>
<dbReference type="InterPro" id="IPR051797">
    <property type="entry name" value="TrmB-like"/>
</dbReference>
<dbReference type="RefSeq" id="WP_013736687.1">
    <property type="nucleotide sequence ID" value="NC_015435.1"/>
</dbReference>
<dbReference type="HOGENOM" id="CLU_096706_0_0_2"/>